<dbReference type="Proteomes" id="UP001595976">
    <property type="component" value="Unassembled WGS sequence"/>
</dbReference>
<accession>A0ABW0F581</accession>
<evidence type="ECO:0000256" key="1">
    <source>
        <dbReference type="SAM" id="MobiDB-lite"/>
    </source>
</evidence>
<dbReference type="RefSeq" id="WP_158443778.1">
    <property type="nucleotide sequence ID" value="NZ_JAOAOS010000007.1"/>
</dbReference>
<organism evidence="2 3">
    <name type="scientific">Bosea minatitlanensis</name>
    <dbReference type="NCBI Taxonomy" id="128782"/>
    <lineage>
        <taxon>Bacteria</taxon>
        <taxon>Pseudomonadati</taxon>
        <taxon>Pseudomonadota</taxon>
        <taxon>Alphaproteobacteria</taxon>
        <taxon>Hyphomicrobiales</taxon>
        <taxon>Boseaceae</taxon>
        <taxon>Bosea</taxon>
    </lineage>
</organism>
<name>A0ABW0F581_9HYPH</name>
<evidence type="ECO:0000313" key="2">
    <source>
        <dbReference type="EMBL" id="MFC5294597.1"/>
    </source>
</evidence>
<keyword evidence="3" id="KW-1185">Reference proteome</keyword>
<feature type="region of interest" description="Disordered" evidence="1">
    <location>
        <begin position="1"/>
        <end position="21"/>
    </location>
</feature>
<evidence type="ECO:0000313" key="3">
    <source>
        <dbReference type="Proteomes" id="UP001595976"/>
    </source>
</evidence>
<protein>
    <submittedName>
        <fullName evidence="2">Uncharacterized protein</fullName>
    </submittedName>
</protein>
<dbReference type="EMBL" id="JBHSLI010000006">
    <property type="protein sequence ID" value="MFC5294597.1"/>
    <property type="molecule type" value="Genomic_DNA"/>
</dbReference>
<proteinExistence type="predicted"/>
<reference evidence="3" key="1">
    <citation type="journal article" date="2019" name="Int. J. Syst. Evol. Microbiol.">
        <title>The Global Catalogue of Microorganisms (GCM) 10K type strain sequencing project: providing services to taxonomists for standard genome sequencing and annotation.</title>
        <authorList>
            <consortium name="The Broad Institute Genomics Platform"/>
            <consortium name="The Broad Institute Genome Sequencing Center for Infectious Disease"/>
            <person name="Wu L."/>
            <person name="Ma J."/>
        </authorList>
    </citation>
    <scope>NUCLEOTIDE SEQUENCE [LARGE SCALE GENOMIC DNA]</scope>
    <source>
        <strain evidence="3">CGMCC 1.15643</strain>
    </source>
</reference>
<gene>
    <name evidence="2" type="ORF">ACFPK2_16530</name>
</gene>
<sequence>MAKLDGQTPEQARWQAENEARRARQHRSLVDGLEIWSFCPRKGCRRRKSCRHDRPALCLNAFFATMPEELKQYLQLVITARTGGASPAEAGRVARERMIAVDGRAPFDDV</sequence>
<comment type="caution">
    <text evidence="2">The sequence shown here is derived from an EMBL/GenBank/DDBJ whole genome shotgun (WGS) entry which is preliminary data.</text>
</comment>